<gene>
    <name evidence="1" type="ORF">IW261DRAFT_1424534</name>
</gene>
<evidence type="ECO:0000313" key="2">
    <source>
        <dbReference type="Proteomes" id="UP001175227"/>
    </source>
</evidence>
<organism evidence="1 2">
    <name type="scientific">Armillaria novae-zelandiae</name>
    <dbReference type="NCBI Taxonomy" id="153914"/>
    <lineage>
        <taxon>Eukaryota</taxon>
        <taxon>Fungi</taxon>
        <taxon>Dikarya</taxon>
        <taxon>Basidiomycota</taxon>
        <taxon>Agaricomycotina</taxon>
        <taxon>Agaricomycetes</taxon>
        <taxon>Agaricomycetidae</taxon>
        <taxon>Agaricales</taxon>
        <taxon>Marasmiineae</taxon>
        <taxon>Physalacriaceae</taxon>
        <taxon>Armillaria</taxon>
    </lineage>
</organism>
<sequence length="294" mass="33622">MALPSWCTLEQCIWFVEQFAKFHQARLEGTVGDFLAAAVKEILEHWPILQCAETIDGNSPEDVEKQAQQDLHYQKQKEQIENRFNNNHSKAHIAAAATASGKSLTTSPKKKIIYSLWLQCRLRAVQIYSKCYYKAHVQPAIKKVIRQSLTPLTCCEMLTIINKLTHETFQSESKAIKAKVFEALKQRHEEQAKASHKGQQTPEDYLDAIDAAPPLLEQFLNDLAVQTGWWFTVIAGSPDPANRNELKRNFEQEYTHHCIDPKDTSTHHTTFEEGVVTPYGRFLKTLFLQGEKRA</sequence>
<reference evidence="1" key="1">
    <citation type="submission" date="2023-06" db="EMBL/GenBank/DDBJ databases">
        <authorList>
            <consortium name="Lawrence Berkeley National Laboratory"/>
            <person name="Ahrendt S."/>
            <person name="Sahu N."/>
            <person name="Indic B."/>
            <person name="Wong-Bajracharya J."/>
            <person name="Merenyi Z."/>
            <person name="Ke H.-M."/>
            <person name="Monk M."/>
            <person name="Kocsube S."/>
            <person name="Drula E."/>
            <person name="Lipzen A."/>
            <person name="Balint B."/>
            <person name="Henrissat B."/>
            <person name="Andreopoulos B."/>
            <person name="Martin F.M."/>
            <person name="Harder C.B."/>
            <person name="Rigling D."/>
            <person name="Ford K.L."/>
            <person name="Foster G.D."/>
            <person name="Pangilinan J."/>
            <person name="Papanicolaou A."/>
            <person name="Barry K."/>
            <person name="LaButti K."/>
            <person name="Viragh M."/>
            <person name="Koriabine M."/>
            <person name="Yan M."/>
            <person name="Riley R."/>
            <person name="Champramary S."/>
            <person name="Plett K.L."/>
            <person name="Tsai I.J."/>
            <person name="Slot J."/>
            <person name="Sipos G."/>
            <person name="Plett J."/>
            <person name="Nagy L.G."/>
            <person name="Grigoriev I.V."/>
        </authorList>
    </citation>
    <scope>NUCLEOTIDE SEQUENCE</scope>
    <source>
        <strain evidence="1">ICMP 16352</strain>
    </source>
</reference>
<accession>A0AA39NUJ7</accession>
<dbReference type="EMBL" id="JAUEPR010000043">
    <property type="protein sequence ID" value="KAK0472141.1"/>
    <property type="molecule type" value="Genomic_DNA"/>
</dbReference>
<protein>
    <submittedName>
        <fullName evidence="1">Uncharacterized protein</fullName>
    </submittedName>
</protein>
<name>A0AA39NUJ7_9AGAR</name>
<proteinExistence type="predicted"/>
<evidence type="ECO:0000313" key="1">
    <source>
        <dbReference type="EMBL" id="KAK0472141.1"/>
    </source>
</evidence>
<comment type="caution">
    <text evidence="1">The sequence shown here is derived from an EMBL/GenBank/DDBJ whole genome shotgun (WGS) entry which is preliminary data.</text>
</comment>
<dbReference type="AlphaFoldDB" id="A0AA39NUJ7"/>
<dbReference type="Proteomes" id="UP001175227">
    <property type="component" value="Unassembled WGS sequence"/>
</dbReference>
<keyword evidence="2" id="KW-1185">Reference proteome</keyword>